<evidence type="ECO:0000256" key="1">
    <source>
        <dbReference type="SAM" id="MobiDB-lite"/>
    </source>
</evidence>
<gene>
    <name evidence="2" type="ORF">AMECASPLE_038365</name>
</gene>
<keyword evidence="3" id="KW-1185">Reference proteome</keyword>
<dbReference type="PANTHER" id="PTHR31025:SF25">
    <property type="entry name" value="ZINC FINGER (C2H2)-60"/>
    <property type="match status" value="1"/>
</dbReference>
<comment type="caution">
    <text evidence="2">The sequence shown here is derived from an EMBL/GenBank/DDBJ whole genome shotgun (WGS) entry which is preliminary data.</text>
</comment>
<dbReference type="PANTHER" id="PTHR31025">
    <property type="entry name" value="SI:CH211-196P9.1-RELATED"/>
    <property type="match status" value="1"/>
</dbReference>
<accession>A0ABV0XX58</accession>
<protein>
    <submittedName>
        <fullName evidence="2">Uncharacterized protein</fullName>
    </submittedName>
</protein>
<organism evidence="2 3">
    <name type="scientific">Ameca splendens</name>
    <dbReference type="NCBI Taxonomy" id="208324"/>
    <lineage>
        <taxon>Eukaryota</taxon>
        <taxon>Metazoa</taxon>
        <taxon>Chordata</taxon>
        <taxon>Craniata</taxon>
        <taxon>Vertebrata</taxon>
        <taxon>Euteleostomi</taxon>
        <taxon>Actinopterygii</taxon>
        <taxon>Neopterygii</taxon>
        <taxon>Teleostei</taxon>
        <taxon>Neoteleostei</taxon>
        <taxon>Acanthomorphata</taxon>
        <taxon>Ovalentaria</taxon>
        <taxon>Atherinomorphae</taxon>
        <taxon>Cyprinodontiformes</taxon>
        <taxon>Goodeidae</taxon>
        <taxon>Ameca</taxon>
    </lineage>
</organism>
<feature type="region of interest" description="Disordered" evidence="1">
    <location>
        <begin position="34"/>
        <end position="70"/>
    </location>
</feature>
<dbReference type="Proteomes" id="UP001469553">
    <property type="component" value="Unassembled WGS sequence"/>
</dbReference>
<name>A0ABV0XX58_9TELE</name>
<dbReference type="EMBL" id="JAHRIP010016431">
    <property type="protein sequence ID" value="MEQ2286072.1"/>
    <property type="molecule type" value="Genomic_DNA"/>
</dbReference>
<evidence type="ECO:0000313" key="2">
    <source>
        <dbReference type="EMBL" id="MEQ2286072.1"/>
    </source>
</evidence>
<sequence>MYGWQQRLKYKMANYCSKMRRNVVPCPELDINSLKMKSPGEKNPAKNCKRPKRAQVNYLPPHPSGETSESLEMERQELLCEVKKKNNTKVIQEEMAKTFSGRLEVVSDSPAAADFQERWPALFCEAEIDQGRIQENYYNFFGADLHVQTRPLHTKTYYPDEGQGRCCGDQTEAIPGQIKSEPYH</sequence>
<reference evidence="2 3" key="1">
    <citation type="submission" date="2021-06" db="EMBL/GenBank/DDBJ databases">
        <authorList>
            <person name="Palmer J.M."/>
        </authorList>
    </citation>
    <scope>NUCLEOTIDE SEQUENCE [LARGE SCALE GENOMIC DNA]</scope>
    <source>
        <strain evidence="2 3">AS_MEX2019</strain>
        <tissue evidence="2">Muscle</tissue>
    </source>
</reference>
<proteinExistence type="predicted"/>
<evidence type="ECO:0000313" key="3">
    <source>
        <dbReference type="Proteomes" id="UP001469553"/>
    </source>
</evidence>